<dbReference type="EMBL" id="BJXR01000045">
    <property type="protein sequence ID" value="GEN11273.1"/>
    <property type="molecule type" value="Genomic_DNA"/>
</dbReference>
<accession>A0A511TCE1</accession>
<gene>
    <name evidence="4" type="ORF">MFU01_63100</name>
    <name evidence="5" type="ORF">SAMN05443572_114121</name>
</gene>
<keyword evidence="1" id="KW-0802">TPR repeat</keyword>
<evidence type="ECO:0000259" key="3">
    <source>
        <dbReference type="Pfam" id="PF00144"/>
    </source>
</evidence>
<dbReference type="InterPro" id="IPR050491">
    <property type="entry name" value="AmpC-like"/>
</dbReference>
<dbReference type="OrthoDB" id="5487213at2"/>
<feature type="repeat" description="TPR" evidence="1">
    <location>
        <begin position="444"/>
        <end position="477"/>
    </location>
</feature>
<dbReference type="EMBL" id="FOIB01000014">
    <property type="protein sequence ID" value="SEU39573.1"/>
    <property type="molecule type" value="Genomic_DNA"/>
</dbReference>
<feature type="signal peptide" evidence="2">
    <location>
        <begin position="1"/>
        <end position="29"/>
    </location>
</feature>
<protein>
    <submittedName>
        <fullName evidence="5">CubicO group peptidase, beta-lactamase class C family</fullName>
    </submittedName>
</protein>
<dbReference type="SUPFAM" id="SSF56601">
    <property type="entry name" value="beta-lactamase/transpeptidase-like"/>
    <property type="match status" value="1"/>
</dbReference>
<dbReference type="Gene3D" id="1.25.40.10">
    <property type="entry name" value="Tetratricopeptide repeat domain"/>
    <property type="match status" value="1"/>
</dbReference>
<reference evidence="4 7" key="2">
    <citation type="submission" date="2019-07" db="EMBL/GenBank/DDBJ databases">
        <title>Whole genome shotgun sequence of Myxococcus fulvus NBRC 100333.</title>
        <authorList>
            <person name="Hosoyama A."/>
            <person name="Uohara A."/>
            <person name="Ohji S."/>
            <person name="Ichikawa N."/>
        </authorList>
    </citation>
    <scope>NUCLEOTIDE SEQUENCE [LARGE SCALE GENOMIC DNA]</scope>
    <source>
        <strain evidence="4 7">NBRC 100333</strain>
    </source>
</reference>
<reference evidence="5 6" key="1">
    <citation type="submission" date="2016-10" db="EMBL/GenBank/DDBJ databases">
        <authorList>
            <person name="Varghese N."/>
            <person name="Submissions S."/>
        </authorList>
    </citation>
    <scope>NUCLEOTIDE SEQUENCE [LARGE SCALE GENOMIC DNA]</scope>
    <source>
        <strain evidence="5 6">DSM 16525</strain>
    </source>
</reference>
<dbReference type="InterPro" id="IPR001466">
    <property type="entry name" value="Beta-lactam-related"/>
</dbReference>
<evidence type="ECO:0000256" key="1">
    <source>
        <dbReference type="PROSITE-ProRule" id="PRU00339"/>
    </source>
</evidence>
<dbReference type="Proteomes" id="UP000183760">
    <property type="component" value="Unassembled WGS sequence"/>
</dbReference>
<evidence type="ECO:0000313" key="7">
    <source>
        <dbReference type="Proteomes" id="UP000321514"/>
    </source>
</evidence>
<feature type="domain" description="Beta-lactamase-related" evidence="3">
    <location>
        <begin position="71"/>
        <end position="382"/>
    </location>
</feature>
<evidence type="ECO:0000313" key="6">
    <source>
        <dbReference type="Proteomes" id="UP000183760"/>
    </source>
</evidence>
<dbReference type="InterPro" id="IPR019734">
    <property type="entry name" value="TPR_rpt"/>
</dbReference>
<dbReference type="SMART" id="SM00028">
    <property type="entry name" value="TPR"/>
    <property type="match status" value="2"/>
</dbReference>
<feature type="repeat" description="TPR" evidence="1">
    <location>
        <begin position="478"/>
        <end position="511"/>
    </location>
</feature>
<keyword evidence="6" id="KW-1185">Reference proteome</keyword>
<dbReference type="Proteomes" id="UP000321514">
    <property type="component" value="Unassembled WGS sequence"/>
</dbReference>
<comment type="caution">
    <text evidence="4">The sequence shown here is derived from an EMBL/GenBank/DDBJ whole genome shotgun (WGS) entry which is preliminary data.</text>
</comment>
<name>A0A511TCE1_MYXFU</name>
<dbReference type="SUPFAM" id="SSF48452">
    <property type="entry name" value="TPR-like"/>
    <property type="match status" value="1"/>
</dbReference>
<dbReference type="PANTHER" id="PTHR46825">
    <property type="entry name" value="D-ALANYL-D-ALANINE-CARBOXYPEPTIDASE/ENDOPEPTIDASE AMPH"/>
    <property type="match status" value="1"/>
</dbReference>
<proteinExistence type="predicted"/>
<dbReference type="AlphaFoldDB" id="A0A511TCE1"/>
<feature type="chain" id="PRO_5022875441" evidence="2">
    <location>
        <begin position="30"/>
        <end position="528"/>
    </location>
</feature>
<dbReference type="RefSeq" id="WP_074958781.1">
    <property type="nucleotide sequence ID" value="NZ_BJXR01000045.1"/>
</dbReference>
<sequence length="528" mass="56686">MSRVPSSRLAAVSFTGALALGLLTGAAPAKPQTQWLSRPAEAARVARVEEGLAPISVPGETPKHLSLPQWMELYKVPGVSIAVFDQGKLVWAKAYGVKQAGGAEPVTIDTLFQAASISKPVTAMAAMHHAEKNKWSLDENVNDKLVSWKLPDNDFTKEQKVTLRRLLSHTAGTTVHGFGGYTVDAPLPTTQQILDGEKPANTSAVRVDTVPGTLTRYSGGGTTIVQQLLVDQLKKPFPRIMQETVLAPLGMKDSTFEQPLPASLAPRAATGTTPDGKSIQGGWHVYPEMAPAGLWTTPSDLARAALEMSKAAKGQSKRVVSQAMAKQMLTRQPESKSFGIGYLRNPGQDWFGHGGANEGYRALLVAFESGGGVAIMTNSDNGSRLFERIVASAISVYGWKGYTVAPEHPGMTTDLLARMKGTDVAIAWFKARKAEAPKDEKLSADILNELGYSLLREKRLDDALKLFEANVELFPQDANAHDSLGEGYVAAGRKTEGAASYRKSLELNPKNDNARKVLETLGTAATTK</sequence>
<evidence type="ECO:0000256" key="2">
    <source>
        <dbReference type="SAM" id="SignalP"/>
    </source>
</evidence>
<dbReference type="STRING" id="1334629.MFUL124B02_43030"/>
<evidence type="ECO:0000313" key="5">
    <source>
        <dbReference type="EMBL" id="SEU39573.1"/>
    </source>
</evidence>
<dbReference type="Pfam" id="PF00144">
    <property type="entry name" value="Beta-lactamase"/>
    <property type="match status" value="1"/>
</dbReference>
<keyword evidence="2" id="KW-0732">Signal</keyword>
<organism evidence="4 7">
    <name type="scientific">Myxococcus fulvus</name>
    <dbReference type="NCBI Taxonomy" id="33"/>
    <lineage>
        <taxon>Bacteria</taxon>
        <taxon>Pseudomonadati</taxon>
        <taxon>Myxococcota</taxon>
        <taxon>Myxococcia</taxon>
        <taxon>Myxococcales</taxon>
        <taxon>Cystobacterineae</taxon>
        <taxon>Myxococcaceae</taxon>
        <taxon>Myxococcus</taxon>
    </lineage>
</organism>
<dbReference type="PANTHER" id="PTHR46825:SF12">
    <property type="entry name" value="PENICILLIN-BINDING PROTEIN 4"/>
    <property type="match status" value="1"/>
</dbReference>
<dbReference type="InterPro" id="IPR011990">
    <property type="entry name" value="TPR-like_helical_dom_sf"/>
</dbReference>
<dbReference type="Gene3D" id="3.40.710.10">
    <property type="entry name" value="DD-peptidase/beta-lactamase superfamily"/>
    <property type="match status" value="1"/>
</dbReference>
<evidence type="ECO:0000313" key="4">
    <source>
        <dbReference type="EMBL" id="GEN11273.1"/>
    </source>
</evidence>
<dbReference type="InterPro" id="IPR012338">
    <property type="entry name" value="Beta-lactam/transpept-like"/>
</dbReference>
<dbReference type="PROSITE" id="PS50005">
    <property type="entry name" value="TPR"/>
    <property type="match status" value="2"/>
</dbReference>